<accession>A0A520KUG7</accession>
<proteinExistence type="inferred from homology"/>
<feature type="domain" description="AMP-binding enzyme C-terminal" evidence="4">
    <location>
        <begin position="376"/>
        <end position="442"/>
    </location>
</feature>
<dbReference type="InterPro" id="IPR000873">
    <property type="entry name" value="AMP-dep_synth/lig_dom"/>
</dbReference>
<evidence type="ECO:0000313" key="6">
    <source>
        <dbReference type="Proteomes" id="UP000320766"/>
    </source>
</evidence>
<dbReference type="GO" id="GO:0006631">
    <property type="term" value="P:fatty acid metabolic process"/>
    <property type="evidence" value="ECO:0007669"/>
    <property type="project" value="TreeGrafter"/>
</dbReference>
<dbReference type="PANTHER" id="PTHR43201:SF5">
    <property type="entry name" value="MEDIUM-CHAIN ACYL-COA LIGASE ACSF2, MITOCHONDRIAL"/>
    <property type="match status" value="1"/>
</dbReference>
<gene>
    <name evidence="5" type="ORF">EF807_08490</name>
</gene>
<comment type="similarity">
    <text evidence="1">Belongs to the ATP-dependent AMP-binding enzyme family.</text>
</comment>
<dbReference type="Pfam" id="PF13193">
    <property type="entry name" value="AMP-binding_C"/>
    <property type="match status" value="1"/>
</dbReference>
<comment type="caution">
    <text evidence="5">The sequence shown here is derived from an EMBL/GenBank/DDBJ whole genome shotgun (WGS) entry which is preliminary data.</text>
</comment>
<name>A0A520KUG7_9EURY</name>
<feature type="non-terminal residue" evidence="5">
    <location>
        <position position="1"/>
    </location>
</feature>
<protein>
    <recommendedName>
        <fullName evidence="7">Long-chain fatty acid--CoA ligase</fullName>
    </recommendedName>
</protein>
<dbReference type="InterPro" id="IPR045851">
    <property type="entry name" value="AMP-bd_C_sf"/>
</dbReference>
<evidence type="ECO:0000259" key="3">
    <source>
        <dbReference type="Pfam" id="PF00501"/>
    </source>
</evidence>
<evidence type="ECO:0008006" key="7">
    <source>
        <dbReference type="Google" id="ProtNLM"/>
    </source>
</evidence>
<dbReference type="InterPro" id="IPR020845">
    <property type="entry name" value="AMP-binding_CS"/>
</dbReference>
<dbReference type="Gene3D" id="3.30.300.30">
    <property type="match status" value="1"/>
</dbReference>
<dbReference type="Proteomes" id="UP000320766">
    <property type="component" value="Unassembled WGS sequence"/>
</dbReference>
<reference evidence="5 6" key="1">
    <citation type="journal article" date="2019" name="Nat. Microbiol.">
        <title>Wide diversity of methane and short-chain alkane metabolisms in uncultured archaea.</title>
        <authorList>
            <person name="Borrel G."/>
            <person name="Adam P.S."/>
            <person name="McKay L.J."/>
            <person name="Chen L.X."/>
            <person name="Sierra-Garcia I.N."/>
            <person name="Sieber C.M."/>
            <person name="Letourneur Q."/>
            <person name="Ghozlane A."/>
            <person name="Andersen G.L."/>
            <person name="Li W.J."/>
            <person name="Hallam S.J."/>
            <person name="Muyzer G."/>
            <person name="de Oliveira V.M."/>
            <person name="Inskeep W.P."/>
            <person name="Banfield J.F."/>
            <person name="Gribaldo S."/>
        </authorList>
    </citation>
    <scope>NUCLEOTIDE SEQUENCE [LARGE SCALE GENOMIC DNA]</scope>
    <source>
        <strain evidence="5">NM1b</strain>
    </source>
</reference>
<dbReference type="InterPro" id="IPR025110">
    <property type="entry name" value="AMP-bd_C"/>
</dbReference>
<evidence type="ECO:0000256" key="2">
    <source>
        <dbReference type="ARBA" id="ARBA00022598"/>
    </source>
</evidence>
<dbReference type="InterPro" id="IPR042099">
    <property type="entry name" value="ANL_N_sf"/>
</dbReference>
<organism evidence="5 6">
    <name type="scientific">Candidatus Methanolliviera hydrocarbonicum</name>
    <dbReference type="NCBI Taxonomy" id="2491085"/>
    <lineage>
        <taxon>Archaea</taxon>
        <taxon>Methanobacteriati</taxon>
        <taxon>Methanobacteriota</taxon>
        <taxon>Candidatus Methanoliparia</taxon>
        <taxon>Candidatus Methanoliparales</taxon>
        <taxon>Candidatus Methanollivieraceae</taxon>
        <taxon>Candidatus Methanolliviera</taxon>
    </lineage>
</organism>
<evidence type="ECO:0000256" key="1">
    <source>
        <dbReference type="ARBA" id="ARBA00006432"/>
    </source>
</evidence>
<dbReference type="PROSITE" id="PS00455">
    <property type="entry name" value="AMP_BINDING"/>
    <property type="match status" value="1"/>
</dbReference>
<dbReference type="SUPFAM" id="SSF56801">
    <property type="entry name" value="Acetyl-CoA synthetase-like"/>
    <property type="match status" value="2"/>
</dbReference>
<dbReference type="PANTHER" id="PTHR43201">
    <property type="entry name" value="ACYL-COA SYNTHETASE"/>
    <property type="match status" value="1"/>
</dbReference>
<dbReference type="Pfam" id="PF00501">
    <property type="entry name" value="AMP-binding"/>
    <property type="match status" value="1"/>
</dbReference>
<dbReference type="GO" id="GO:0031956">
    <property type="term" value="F:medium-chain fatty acid-CoA ligase activity"/>
    <property type="evidence" value="ECO:0007669"/>
    <property type="project" value="TreeGrafter"/>
</dbReference>
<evidence type="ECO:0000313" key="5">
    <source>
        <dbReference type="EMBL" id="RZN66408.1"/>
    </source>
</evidence>
<sequence length="466" mass="52044">DWDVRNNDLCFMMYTGGTTGWPKGVLYDNWNRVGSMRWGMASSGFESAWDGLSYSLLNDKSFLRGTADNFLGQTGPLGTILVPIVKMFGDILSKSKGLRDILYPVLTDDVTKRLIYQYLWPHLTGQPLTYGLLTGGRLSMIVPASVMHGLGYEALFTYECAMGATGIFQEPAQPFDAKIFWETVERERANSVAIVGDAFAIPMIEELERADREGRPYDTSSLWVIQTSGVRWSAHLKRRFLDLIPQFLVLDMYGTTESGIGFGSPATSIDKEIPEHTTYMRKGHGYSASSLLLDLDTGEQAKPGCERAQFVYGGFMGLGYWKAPSKAKKDWTVMDGKRWFLVGDEGYVDDKGGFHLQGRGGGYVINTGGEKVYSEEVEEAMRKYPGVKDAAVVGIPDEKWGEAVTAIVELEEGRKATEEEMREHCRGKIAGYKIPKNFVFHKVLRTDVGKIMRPELMEVVEKGLKK</sequence>
<feature type="domain" description="AMP-dependent synthetase/ligase" evidence="3">
    <location>
        <begin position="139"/>
        <end position="321"/>
    </location>
</feature>
<dbReference type="AlphaFoldDB" id="A0A520KUG7"/>
<evidence type="ECO:0000259" key="4">
    <source>
        <dbReference type="Pfam" id="PF13193"/>
    </source>
</evidence>
<dbReference type="EMBL" id="RXIL01000162">
    <property type="protein sequence ID" value="RZN66408.1"/>
    <property type="molecule type" value="Genomic_DNA"/>
</dbReference>
<keyword evidence="2" id="KW-0436">Ligase</keyword>
<dbReference type="Gene3D" id="3.40.50.12780">
    <property type="entry name" value="N-terminal domain of ligase-like"/>
    <property type="match status" value="2"/>
</dbReference>